<name>A0A0D8B8P1_9ACTN</name>
<dbReference type="AlphaFoldDB" id="A0A0D8B8P1"/>
<dbReference type="RefSeq" id="WP_044888402.1">
    <property type="nucleotide sequence ID" value="NZ_JYFN01000087.1"/>
</dbReference>
<dbReference type="PATRIC" id="fig|1502723.3.peg.6789"/>
<dbReference type="Proteomes" id="UP000032545">
    <property type="component" value="Unassembled WGS sequence"/>
</dbReference>
<feature type="region of interest" description="Disordered" evidence="1">
    <location>
        <begin position="47"/>
        <end position="67"/>
    </location>
</feature>
<evidence type="ECO:0000313" key="2">
    <source>
        <dbReference type="EMBL" id="KJE19732.1"/>
    </source>
</evidence>
<sequence length="226" mass="24075">MHRTPCTVHGTDDRDVTTVCRCGCGEALPAAPAGGGRAPLYASPACRQRAHRRRRPVAPTTPADPPSVAPLLAQVRELAAVLDAGGRPDPTGVRVVEDLTGRLLARARSRGQTRWLPWVDAAGRERTALDDGDVEALTARLYADGARTVGPPQPSRPACARWVQAWRRDTSPGAQTYAPLELVPGYPLTEVDARVLVQGCRDGGESWASIAARAGVPVAEARTRWG</sequence>
<comment type="caution">
    <text evidence="2">The sequence shown here is derived from an EMBL/GenBank/DDBJ whole genome shotgun (WGS) entry which is preliminary data.</text>
</comment>
<reference evidence="3" key="1">
    <citation type="submission" date="2015-02" db="EMBL/GenBank/DDBJ databases">
        <title>Draft Genome of Frankia sp. CpI1-S.</title>
        <authorList>
            <person name="Oshone R.T."/>
            <person name="Ngom M."/>
            <person name="Ghodhbane-Gtari F."/>
            <person name="Gtari M."/>
            <person name="Morris K."/>
            <person name="Thomas K."/>
            <person name="Sen A."/>
            <person name="Tisa L.S."/>
        </authorList>
    </citation>
    <scope>NUCLEOTIDE SEQUENCE [LARGE SCALE GENOMIC DNA]</scope>
    <source>
        <strain evidence="3">CpI1-S</strain>
    </source>
</reference>
<evidence type="ECO:0000313" key="3">
    <source>
        <dbReference type="Proteomes" id="UP000032545"/>
    </source>
</evidence>
<reference evidence="2 3" key="2">
    <citation type="journal article" date="2016" name="Genome Announc.">
        <title>Permanent Draft Genome Sequences for Two Variants of Frankia sp. Strain CpI1, the First Frankia Strain Isolated from Root Nodules of Comptonia peregrina.</title>
        <authorList>
            <person name="Oshone R."/>
            <person name="Hurst S.G.IV."/>
            <person name="Abebe-Akele F."/>
            <person name="Simpson S."/>
            <person name="Morris K."/>
            <person name="Thomas W.K."/>
            <person name="Tisa L.S."/>
        </authorList>
    </citation>
    <scope>NUCLEOTIDE SEQUENCE [LARGE SCALE GENOMIC DNA]</scope>
    <source>
        <strain evidence="3">CpI1-S</strain>
    </source>
</reference>
<keyword evidence="3" id="KW-1185">Reference proteome</keyword>
<dbReference type="EMBL" id="JYFN01000087">
    <property type="protein sequence ID" value="KJE19732.1"/>
    <property type="molecule type" value="Genomic_DNA"/>
</dbReference>
<evidence type="ECO:0000256" key="1">
    <source>
        <dbReference type="SAM" id="MobiDB-lite"/>
    </source>
</evidence>
<proteinExistence type="predicted"/>
<gene>
    <name evidence="2" type="ORF">FF36_05987</name>
</gene>
<protein>
    <submittedName>
        <fullName evidence="2">Uncharacterized protein</fullName>
    </submittedName>
</protein>
<accession>A0A0D8B8P1</accession>
<organism evidence="2 3">
    <name type="scientific">Frankia torreyi</name>
    <dbReference type="NCBI Taxonomy" id="1856"/>
    <lineage>
        <taxon>Bacteria</taxon>
        <taxon>Bacillati</taxon>
        <taxon>Actinomycetota</taxon>
        <taxon>Actinomycetes</taxon>
        <taxon>Frankiales</taxon>
        <taxon>Frankiaceae</taxon>
        <taxon>Frankia</taxon>
    </lineage>
</organism>